<evidence type="ECO:0000256" key="1">
    <source>
        <dbReference type="SAM" id="Phobius"/>
    </source>
</evidence>
<keyword evidence="1" id="KW-1133">Transmembrane helix</keyword>
<feature type="transmembrane region" description="Helical" evidence="1">
    <location>
        <begin position="12"/>
        <end position="35"/>
    </location>
</feature>
<feature type="transmembrane region" description="Helical" evidence="1">
    <location>
        <begin position="112"/>
        <end position="131"/>
    </location>
</feature>
<keyword evidence="2" id="KW-0378">Hydrolase</keyword>
<name>A0A6L6QET6_9BURK</name>
<proteinExistence type="predicted"/>
<feature type="transmembrane region" description="Helical" evidence="1">
    <location>
        <begin position="55"/>
        <end position="73"/>
    </location>
</feature>
<dbReference type="RefSeq" id="WP_155453582.1">
    <property type="nucleotide sequence ID" value="NZ_WNKX01000005.1"/>
</dbReference>
<keyword evidence="2" id="KW-0645">Protease</keyword>
<organism evidence="2 3">
    <name type="scientific">Massilia eburnea</name>
    <dbReference type="NCBI Taxonomy" id="1776165"/>
    <lineage>
        <taxon>Bacteria</taxon>
        <taxon>Pseudomonadati</taxon>
        <taxon>Pseudomonadota</taxon>
        <taxon>Betaproteobacteria</taxon>
        <taxon>Burkholderiales</taxon>
        <taxon>Oxalobacteraceae</taxon>
        <taxon>Telluria group</taxon>
        <taxon>Massilia</taxon>
    </lineage>
</organism>
<protein>
    <submittedName>
        <fullName evidence="2">CPBP family intramembrane metalloprotease</fullName>
    </submittedName>
</protein>
<keyword evidence="2" id="KW-0482">Metalloprotease</keyword>
<dbReference type="OrthoDB" id="8704036at2"/>
<evidence type="ECO:0000313" key="3">
    <source>
        <dbReference type="Proteomes" id="UP000472320"/>
    </source>
</evidence>
<gene>
    <name evidence="2" type="ORF">GM658_08480</name>
</gene>
<keyword evidence="1" id="KW-0472">Membrane</keyword>
<feature type="transmembrane region" description="Helical" evidence="1">
    <location>
        <begin position="85"/>
        <end position="106"/>
    </location>
</feature>
<keyword evidence="1" id="KW-0812">Transmembrane</keyword>
<dbReference type="EMBL" id="WNKX01000005">
    <property type="protein sequence ID" value="MTW10640.1"/>
    <property type="molecule type" value="Genomic_DNA"/>
</dbReference>
<keyword evidence="3" id="KW-1185">Reference proteome</keyword>
<dbReference type="GO" id="GO:0008237">
    <property type="term" value="F:metallopeptidase activity"/>
    <property type="evidence" value="ECO:0007669"/>
    <property type="project" value="UniProtKB-KW"/>
</dbReference>
<sequence>MHATLARLSRQPVLAGGLAGLASFVAGQLLLTLLVGTPPADQAVAADAMLATNNLWLIAFMGSIWAPVFETAVAQWLPIELMQRLAAPSMVSLFASAALFSAGHMLGGGGALQGAITFVFGAVLAAIYLHFRKQGPGRAFAAAWACHCVNNSLAIAGIALGL</sequence>
<dbReference type="Proteomes" id="UP000472320">
    <property type="component" value="Unassembled WGS sequence"/>
</dbReference>
<comment type="caution">
    <text evidence="2">The sequence shown here is derived from an EMBL/GenBank/DDBJ whole genome shotgun (WGS) entry which is preliminary data.</text>
</comment>
<dbReference type="AlphaFoldDB" id="A0A6L6QET6"/>
<dbReference type="GO" id="GO:0006508">
    <property type="term" value="P:proteolysis"/>
    <property type="evidence" value="ECO:0007669"/>
    <property type="project" value="UniProtKB-KW"/>
</dbReference>
<evidence type="ECO:0000313" key="2">
    <source>
        <dbReference type="EMBL" id="MTW10640.1"/>
    </source>
</evidence>
<accession>A0A6L6QET6</accession>
<reference evidence="2 3" key="1">
    <citation type="submission" date="2019-11" db="EMBL/GenBank/DDBJ databases">
        <title>Type strains purchased from KCTC, JCM and DSMZ.</title>
        <authorList>
            <person name="Lu H."/>
        </authorList>
    </citation>
    <scope>NUCLEOTIDE SEQUENCE [LARGE SCALE GENOMIC DNA]</scope>
    <source>
        <strain evidence="2 3">JCM 31587</strain>
    </source>
</reference>